<dbReference type="Proteomes" id="UP000638311">
    <property type="component" value="Unassembled WGS sequence"/>
</dbReference>
<gene>
    <name evidence="13" type="ORF">CE169_09710</name>
    <name evidence="16" type="ORF">DWV59_05230</name>
    <name evidence="15" type="ORF">DXC63_01710</name>
    <name evidence="14" type="ORF">DXC85_00990</name>
    <name evidence="10" type="ORF">GBB40_10025</name>
    <name evidence="9" type="ORF">GBB63_11325</name>
    <name evidence="7" type="ORF">GBB65_06190</name>
    <name evidence="8" type="ORF">GBB73_11290</name>
    <name evidence="6" type="ORF">GBC43_06650</name>
    <name evidence="5" type="ORF">GBC97_01810</name>
    <name evidence="4" type="ORF">GBI83_05100</name>
    <name evidence="3" type="ORF">GBI87_08375</name>
    <name evidence="2" type="ORF">GBK08_01900</name>
    <name evidence="11" type="ORF">GT999_03160</name>
    <name evidence="12" type="ORF">GUA24_03900</name>
</gene>
<dbReference type="EMBL" id="WDVF01000002">
    <property type="protein sequence ID" value="KAB7137738.1"/>
    <property type="molecule type" value="Genomic_DNA"/>
</dbReference>
<dbReference type="EMBL" id="NJNR01000066">
    <property type="protein sequence ID" value="RDX04998.1"/>
    <property type="molecule type" value="Genomic_DNA"/>
</dbReference>
<protein>
    <submittedName>
        <fullName evidence="6">Uncharacterized protein</fullName>
    </submittedName>
</protein>
<dbReference type="Proteomes" id="UP000478746">
    <property type="component" value="Unassembled WGS sequence"/>
</dbReference>
<evidence type="ECO:0000313" key="2">
    <source>
        <dbReference type="EMBL" id="KAB6839021.1"/>
    </source>
</evidence>
<proteinExistence type="predicted"/>
<reference evidence="13 17" key="1">
    <citation type="journal article" date="2017" name="Anaerobe">
        <title>Quantification, isolation and characterization of Bifidobacterium from the vaginal microbiomes of reproductive aged women.</title>
        <authorList>
            <person name="Freitas A.C."/>
            <person name="Hill J.E."/>
        </authorList>
    </citation>
    <scope>NUCLEOTIDE SEQUENCE [LARGE SCALE GENOMIC DNA]</scope>
    <source>
        <strain evidence="13 17">N6D05</strain>
    </source>
</reference>
<dbReference type="Proteomes" id="UP000257074">
    <property type="component" value="Unassembled WGS sequence"/>
</dbReference>
<dbReference type="AlphaFoldDB" id="A0A133LMA3"/>
<dbReference type="Proteomes" id="UP000432196">
    <property type="component" value="Unassembled WGS sequence"/>
</dbReference>
<evidence type="ECO:0000313" key="13">
    <source>
        <dbReference type="EMBL" id="RDX04998.1"/>
    </source>
</evidence>
<dbReference type="EMBL" id="WXDR01000004">
    <property type="protein sequence ID" value="MZU08178.1"/>
    <property type="molecule type" value="Genomic_DNA"/>
</dbReference>
<evidence type="ECO:0000313" key="27">
    <source>
        <dbReference type="Proteomes" id="UP000466472"/>
    </source>
</evidence>
<evidence type="ECO:0000313" key="14">
    <source>
        <dbReference type="EMBL" id="RGL05570.1"/>
    </source>
</evidence>
<sequence length="92" mass="10442">MKSQNPINDYVVNLHIYIRIIATRAGKNCAKKVRRIYLHSTQSMQQHYSSKPIEQNSKSRLAQPQDGFDDNGEAVLAYFLEAFTASTAFCSD</sequence>
<evidence type="ECO:0000313" key="22">
    <source>
        <dbReference type="Proteomes" id="UP000432196"/>
    </source>
</evidence>
<dbReference type="Proteomes" id="UP000430971">
    <property type="component" value="Unassembled WGS sequence"/>
</dbReference>
<dbReference type="EMBL" id="WDRV01000006">
    <property type="protein sequence ID" value="KAB7322730.1"/>
    <property type="molecule type" value="Genomic_DNA"/>
</dbReference>
<evidence type="ECO:0000313" key="7">
    <source>
        <dbReference type="EMBL" id="KAB7322730.1"/>
    </source>
</evidence>
<evidence type="ECO:0000313" key="25">
    <source>
        <dbReference type="Proteomes" id="UP000460881"/>
    </source>
</evidence>
<dbReference type="EMBL" id="QSRH01000001">
    <property type="protein sequence ID" value="RGL05570.1"/>
    <property type="molecule type" value="Genomic_DNA"/>
</dbReference>
<evidence type="ECO:0000313" key="6">
    <source>
        <dbReference type="EMBL" id="KAB7235572.1"/>
    </source>
</evidence>
<dbReference type="Proteomes" id="UP000460333">
    <property type="component" value="Unassembled WGS sequence"/>
</dbReference>
<dbReference type="Proteomes" id="UP000261186">
    <property type="component" value="Unassembled WGS sequence"/>
</dbReference>
<evidence type="ECO:0000313" key="17">
    <source>
        <dbReference type="Proteomes" id="UP000257074"/>
    </source>
</evidence>
<dbReference type="Proteomes" id="UP000261288">
    <property type="component" value="Unassembled WGS sequence"/>
</dbReference>
<evidence type="ECO:0000313" key="16">
    <source>
        <dbReference type="EMBL" id="RGW64933.1"/>
    </source>
</evidence>
<evidence type="ECO:0000313" key="4">
    <source>
        <dbReference type="EMBL" id="KAB7073374.1"/>
    </source>
</evidence>
<comment type="caution">
    <text evidence="6">The sequence shown here is derived from an EMBL/GenBank/DDBJ whole genome shotgun (WGS) entry which is preliminary data.</text>
</comment>
<dbReference type="EMBL" id="WDRC01000051">
    <property type="protein sequence ID" value="KAB7356065.1"/>
    <property type="molecule type" value="Genomic_DNA"/>
</dbReference>
<evidence type="ECO:0000313" key="30">
    <source>
        <dbReference type="Proteomes" id="UP000478746"/>
    </source>
</evidence>
<evidence type="ECO:0000313" key="15">
    <source>
        <dbReference type="EMBL" id="RGL51847.1"/>
    </source>
</evidence>
<dbReference type="EMBL" id="WDTJ01000007">
    <property type="protein sequence ID" value="KAB7235572.1"/>
    <property type="molecule type" value="Genomic_DNA"/>
</dbReference>
<dbReference type="EMBL" id="WDRM01000049">
    <property type="protein sequence ID" value="KAB7333959.1"/>
    <property type="molecule type" value="Genomic_DNA"/>
</dbReference>
<evidence type="ECO:0000313" key="20">
    <source>
        <dbReference type="Proteomes" id="UP000265775"/>
    </source>
</evidence>
<dbReference type="Proteomes" id="UP000468842">
    <property type="component" value="Unassembled WGS sequence"/>
</dbReference>
<dbReference type="Proteomes" id="UP000466472">
    <property type="component" value="Unassembled WGS sequence"/>
</dbReference>
<feature type="compositionally biased region" description="Polar residues" evidence="1">
    <location>
        <begin position="43"/>
        <end position="62"/>
    </location>
</feature>
<dbReference type="EMBL" id="QSRZ01000002">
    <property type="protein sequence ID" value="RGL51847.1"/>
    <property type="molecule type" value="Genomic_DNA"/>
</dbReference>
<evidence type="ECO:0000313" key="19">
    <source>
        <dbReference type="Proteomes" id="UP000261288"/>
    </source>
</evidence>
<evidence type="ECO:0000313" key="12">
    <source>
        <dbReference type="EMBL" id="MZU08178.1"/>
    </source>
</evidence>
<dbReference type="RefSeq" id="WP_007051588.1">
    <property type="nucleotide sequence ID" value="NZ_JADPAR010000001.1"/>
</dbReference>
<feature type="region of interest" description="Disordered" evidence="1">
    <location>
        <begin position="43"/>
        <end position="67"/>
    </location>
</feature>
<dbReference type="EMBL" id="WDWU01000011">
    <property type="protein sequence ID" value="KAB7056627.1"/>
    <property type="molecule type" value="Genomic_DNA"/>
</dbReference>
<dbReference type="Proteomes" id="UP000451234">
    <property type="component" value="Unassembled WGS sequence"/>
</dbReference>
<evidence type="ECO:0000313" key="29">
    <source>
        <dbReference type="Proteomes" id="UP000468842"/>
    </source>
</evidence>
<accession>A0A133LMA3</accession>
<reference evidence="18 19" key="2">
    <citation type="submission" date="2018-08" db="EMBL/GenBank/DDBJ databases">
        <title>A genome reference for cultivated species of the human gut microbiota.</title>
        <authorList>
            <person name="Zou Y."/>
            <person name="Xue W."/>
            <person name="Luo G."/>
        </authorList>
    </citation>
    <scope>NUCLEOTIDE SEQUENCE [LARGE SCALE GENOMIC DNA]</scope>
    <source>
        <strain evidence="16 20">AF11-12</strain>
        <strain evidence="15 19">TF06-45A</strain>
        <strain evidence="14 18">TF08-4AC</strain>
    </source>
</reference>
<dbReference type="EMBL" id="WDWL01000005">
    <property type="protein sequence ID" value="KAB7073374.1"/>
    <property type="molecule type" value="Genomic_DNA"/>
</dbReference>
<evidence type="ECO:0000313" key="9">
    <source>
        <dbReference type="EMBL" id="KAB7356065.1"/>
    </source>
</evidence>
<evidence type="ECO:0000313" key="3">
    <source>
        <dbReference type="EMBL" id="KAB7056627.1"/>
    </source>
</evidence>
<evidence type="ECO:0000313" key="11">
    <source>
        <dbReference type="EMBL" id="MZR88319.1"/>
    </source>
</evidence>
<evidence type="ECO:0000313" key="21">
    <source>
        <dbReference type="Proteomes" id="UP000430971"/>
    </source>
</evidence>
<dbReference type="Proteomes" id="UP000461165">
    <property type="component" value="Unassembled WGS sequence"/>
</dbReference>
<name>A0A133LMA3_BIFLN</name>
<dbReference type="EMBL" id="WEAY01000002">
    <property type="protein sequence ID" value="KAB6839021.1"/>
    <property type="molecule type" value="Genomic_DNA"/>
</dbReference>
<evidence type="ECO:0000256" key="1">
    <source>
        <dbReference type="SAM" id="MobiDB-lite"/>
    </source>
</evidence>
<organism evidence="6 24">
    <name type="scientific">Bifidobacterium longum</name>
    <dbReference type="NCBI Taxonomy" id="216816"/>
    <lineage>
        <taxon>Bacteria</taxon>
        <taxon>Bacillati</taxon>
        <taxon>Actinomycetota</taxon>
        <taxon>Actinomycetes</taxon>
        <taxon>Bifidobacteriales</taxon>
        <taxon>Bifidobacteriaceae</taxon>
        <taxon>Bifidobacterium</taxon>
    </lineage>
</organism>
<dbReference type="EMBL" id="WXEF01000004">
    <property type="protein sequence ID" value="MZR88319.1"/>
    <property type="molecule type" value="Genomic_DNA"/>
</dbReference>
<dbReference type="Proteomes" id="UP000467387">
    <property type="component" value="Unassembled WGS sequence"/>
</dbReference>
<reference evidence="21 22" key="3">
    <citation type="journal article" date="2019" name="Nat. Med.">
        <title>A library of human gut bacterial isolates paired with longitudinal multiomics data enables mechanistic microbiome research.</title>
        <authorList>
            <person name="Poyet M."/>
            <person name="Groussin M."/>
            <person name="Gibbons S.M."/>
            <person name="Avila-Pacheco J."/>
            <person name="Jiang X."/>
            <person name="Kearney S.M."/>
            <person name="Perrotta A.R."/>
            <person name="Berdy B."/>
            <person name="Zhao S."/>
            <person name="Lieberman T.D."/>
            <person name="Swanson P.K."/>
            <person name="Smith M."/>
            <person name="Roesemann S."/>
            <person name="Alexander J.E."/>
            <person name="Rich S.A."/>
            <person name="Livny J."/>
            <person name="Vlamakis H."/>
            <person name="Clish C."/>
            <person name="Bullock K."/>
            <person name="Deik A."/>
            <person name="Scott J."/>
            <person name="Pierce K.A."/>
            <person name="Xavier R.J."/>
            <person name="Alm E.J."/>
        </authorList>
    </citation>
    <scope>NUCLEOTIDE SEQUENCE [LARGE SCALE GENOMIC DNA]</scope>
    <source>
        <strain evidence="6 24">BIOML-A118</strain>
        <strain evidence="5 26">BIOML-A166</strain>
        <strain evidence="4 22">BIOML-A201</strain>
        <strain evidence="3 28">BIOML-A210</strain>
        <strain evidence="2 30">BIOML-A320</strain>
        <strain evidence="10 29">BIOML-A37</strain>
        <strain evidence="11 27">BIOML-A395</strain>
        <strain evidence="12">BIOML-A409</strain>
        <strain evidence="9 25">BIOML-A55</strain>
        <strain evidence="8 21">BIOML-A65</strain>
        <strain evidence="7 23">BIOML-A75</strain>
    </source>
</reference>
<dbReference type="EMBL" id="WDQK01000035">
    <property type="protein sequence ID" value="KAB7393400.1"/>
    <property type="molecule type" value="Genomic_DNA"/>
</dbReference>
<evidence type="ECO:0000313" key="10">
    <source>
        <dbReference type="EMBL" id="KAB7393400.1"/>
    </source>
</evidence>
<evidence type="ECO:0000313" key="23">
    <source>
        <dbReference type="Proteomes" id="UP000451234"/>
    </source>
</evidence>
<evidence type="ECO:0000313" key="28">
    <source>
        <dbReference type="Proteomes" id="UP000467387"/>
    </source>
</evidence>
<evidence type="ECO:0000313" key="24">
    <source>
        <dbReference type="Proteomes" id="UP000460333"/>
    </source>
</evidence>
<evidence type="ECO:0000313" key="18">
    <source>
        <dbReference type="Proteomes" id="UP000261186"/>
    </source>
</evidence>
<evidence type="ECO:0000313" key="8">
    <source>
        <dbReference type="EMBL" id="KAB7333959.1"/>
    </source>
</evidence>
<evidence type="ECO:0000313" key="26">
    <source>
        <dbReference type="Proteomes" id="UP000461165"/>
    </source>
</evidence>
<evidence type="ECO:0000313" key="5">
    <source>
        <dbReference type="EMBL" id="KAB7137738.1"/>
    </source>
</evidence>
<dbReference type="Proteomes" id="UP000265775">
    <property type="component" value="Unassembled WGS sequence"/>
</dbReference>
<dbReference type="Proteomes" id="UP000460881">
    <property type="component" value="Unassembled WGS sequence"/>
</dbReference>
<dbReference type="EMBL" id="QSAR01000004">
    <property type="protein sequence ID" value="RGW64933.1"/>
    <property type="molecule type" value="Genomic_DNA"/>
</dbReference>